<reference evidence="3" key="1">
    <citation type="journal article" date="2019" name="Int. J. Syst. Evol. Microbiol.">
        <title>The Global Catalogue of Microorganisms (GCM) 10K type strain sequencing project: providing services to taxonomists for standard genome sequencing and annotation.</title>
        <authorList>
            <consortium name="The Broad Institute Genomics Platform"/>
            <consortium name="The Broad Institute Genome Sequencing Center for Infectious Disease"/>
            <person name="Wu L."/>
            <person name="Ma J."/>
        </authorList>
    </citation>
    <scope>NUCLEOTIDE SEQUENCE [LARGE SCALE GENOMIC DNA]</scope>
    <source>
        <strain evidence="3">JCM 17926</strain>
    </source>
</reference>
<evidence type="ECO:0000313" key="3">
    <source>
        <dbReference type="Proteomes" id="UP001500552"/>
    </source>
</evidence>
<accession>A0ABP8LNF9</accession>
<dbReference type="EMBL" id="BAABHC010000014">
    <property type="protein sequence ID" value="GAA4432673.1"/>
    <property type="molecule type" value="Genomic_DNA"/>
</dbReference>
<comment type="caution">
    <text evidence="2">The sequence shown here is derived from an EMBL/GenBank/DDBJ whole genome shotgun (WGS) entry which is preliminary data.</text>
</comment>
<proteinExistence type="predicted"/>
<name>A0ABP8LNF9_9BACT</name>
<sequence length="130" mass="14235">MKRRAFLLYSLSATVLALPVAGCLDRKPMEALAEPQVLMRLCDAPTIQKIGEAYRAKVPAESGKEALTERLLEASSGNPLPTKTDNNALHAFLSNKIKQDFEAGRIVTLLGWMLSETEARQCALFSLKSS</sequence>
<gene>
    <name evidence="2" type="ORF">GCM10023188_21320</name>
</gene>
<keyword evidence="3" id="KW-1185">Reference proteome</keyword>
<organism evidence="2 3">
    <name type="scientific">Pontibacter saemangeumensis</name>
    <dbReference type="NCBI Taxonomy" id="1084525"/>
    <lineage>
        <taxon>Bacteria</taxon>
        <taxon>Pseudomonadati</taxon>
        <taxon>Bacteroidota</taxon>
        <taxon>Cytophagia</taxon>
        <taxon>Cytophagales</taxon>
        <taxon>Hymenobacteraceae</taxon>
        <taxon>Pontibacter</taxon>
    </lineage>
</organism>
<evidence type="ECO:0000313" key="2">
    <source>
        <dbReference type="EMBL" id="GAA4432673.1"/>
    </source>
</evidence>
<dbReference type="RefSeq" id="WP_345158917.1">
    <property type="nucleotide sequence ID" value="NZ_BAABHC010000014.1"/>
</dbReference>
<feature type="chain" id="PRO_5046302149" description="Gluconate 2-dehydrogenase subunit 3" evidence="1">
    <location>
        <begin position="18"/>
        <end position="130"/>
    </location>
</feature>
<protein>
    <recommendedName>
        <fullName evidence="4">Gluconate 2-dehydrogenase subunit 3</fullName>
    </recommendedName>
</protein>
<feature type="signal peptide" evidence="1">
    <location>
        <begin position="1"/>
        <end position="17"/>
    </location>
</feature>
<keyword evidence="1" id="KW-0732">Signal</keyword>
<dbReference type="Proteomes" id="UP001500552">
    <property type="component" value="Unassembled WGS sequence"/>
</dbReference>
<evidence type="ECO:0000256" key="1">
    <source>
        <dbReference type="SAM" id="SignalP"/>
    </source>
</evidence>
<evidence type="ECO:0008006" key="4">
    <source>
        <dbReference type="Google" id="ProtNLM"/>
    </source>
</evidence>